<dbReference type="AlphaFoldDB" id="A0A3M7ME53"/>
<dbReference type="OrthoDB" id="3942694at2759"/>
<sequence length="108" mass="11995">MALFFFEAKKMGTAPSLMTQVENQAWRACRAYLADNKNIGFIYAVTTIGTEARIWKYDRITHEESLTGNEPKGVRTAYIDAASPDSSLLRTALLAMKENPPTPIEPVA</sequence>
<gene>
    <name evidence="1" type="ORF">GMOD_00009866</name>
</gene>
<keyword evidence="2" id="KW-1185">Reference proteome</keyword>
<reference evidence="1 2" key="1">
    <citation type="journal article" date="2014" name="PLoS ONE">
        <title>De novo Genome Assembly of the Fungal Plant Pathogen Pyrenophora semeniperda.</title>
        <authorList>
            <person name="Soliai M.M."/>
            <person name="Meyer S.E."/>
            <person name="Udall J.A."/>
            <person name="Elzinga D.E."/>
            <person name="Hermansen R.A."/>
            <person name="Bodily P.M."/>
            <person name="Hart A.A."/>
            <person name="Coleman C.E."/>
        </authorList>
    </citation>
    <scope>NUCLEOTIDE SEQUENCE [LARGE SCALE GENOMIC DNA]</scope>
    <source>
        <strain evidence="1 2">CCB06</strain>
        <tissue evidence="1">Mycelium</tissue>
    </source>
</reference>
<evidence type="ECO:0000313" key="2">
    <source>
        <dbReference type="Proteomes" id="UP000265663"/>
    </source>
</evidence>
<accession>A0A3M7ME53</accession>
<evidence type="ECO:0000313" key="1">
    <source>
        <dbReference type="EMBL" id="RMZ72816.1"/>
    </source>
</evidence>
<dbReference type="EMBL" id="KE747834">
    <property type="protein sequence ID" value="RMZ72816.1"/>
    <property type="molecule type" value="Genomic_DNA"/>
</dbReference>
<protein>
    <submittedName>
        <fullName evidence="1">Uncharacterized protein</fullName>
    </submittedName>
</protein>
<name>A0A3M7ME53_9PLEO</name>
<organism evidence="1 2">
    <name type="scientific">Pyrenophora seminiperda CCB06</name>
    <dbReference type="NCBI Taxonomy" id="1302712"/>
    <lineage>
        <taxon>Eukaryota</taxon>
        <taxon>Fungi</taxon>
        <taxon>Dikarya</taxon>
        <taxon>Ascomycota</taxon>
        <taxon>Pezizomycotina</taxon>
        <taxon>Dothideomycetes</taxon>
        <taxon>Pleosporomycetidae</taxon>
        <taxon>Pleosporales</taxon>
        <taxon>Pleosporineae</taxon>
        <taxon>Pleosporaceae</taxon>
        <taxon>Pyrenophora</taxon>
    </lineage>
</organism>
<dbReference type="Proteomes" id="UP000265663">
    <property type="component" value="Unassembled WGS sequence"/>
</dbReference>
<proteinExistence type="predicted"/>